<feature type="transmembrane region" description="Helical" evidence="1">
    <location>
        <begin position="57"/>
        <end position="82"/>
    </location>
</feature>
<dbReference type="RefSeq" id="WP_109246129.1">
    <property type="nucleotide sequence ID" value="NZ_BFFO01000007.1"/>
</dbReference>
<comment type="caution">
    <text evidence="2">The sequence shown here is derived from an EMBL/GenBank/DDBJ whole genome shotgun (WGS) entry which is preliminary data.</text>
</comment>
<dbReference type="Proteomes" id="UP000245021">
    <property type="component" value="Unassembled WGS sequence"/>
</dbReference>
<sequence length="155" mass="17780">MKKIPHLLIVLLGGLTAVFLGYFFIILYRFAGNALLRVDDTTLTLYKVLVNIPWDGVAIAFAMVFIYMFVMDIIVSLVVRSWKKLQIENDGYSSRGFLYRYWIRYRTVHLVFILLTIFVTLSLTAPAMVMNSFTAIVSISVLVSNLTKKIDKNEK</sequence>
<feature type="transmembrane region" description="Helical" evidence="1">
    <location>
        <begin position="7"/>
        <end position="31"/>
    </location>
</feature>
<dbReference type="AlphaFoldDB" id="A0A2R5HKM9"/>
<proteinExistence type="predicted"/>
<dbReference type="OrthoDB" id="2245702at2"/>
<accession>A0A2R5HKM9</accession>
<reference evidence="2 3" key="1">
    <citation type="journal article" date="2018" name="Genome Announc.">
        <title>Draft Genome Sequence of Lactococcus sp. Strain NtB2 (JCM 32569), Isolated from the Gut of the Higher Termite Nasutitermes takasagoensis.</title>
        <authorList>
            <person name="Noda S."/>
            <person name="Aihara C."/>
            <person name="Yuki M."/>
            <person name="Ohkuma M."/>
        </authorList>
    </citation>
    <scope>NUCLEOTIDE SEQUENCE [LARGE SCALE GENOMIC DNA]</scope>
    <source>
        <strain evidence="2 3">NtB2</strain>
    </source>
</reference>
<dbReference type="EMBL" id="BFFO01000007">
    <property type="protein sequence ID" value="GBG97161.1"/>
    <property type="molecule type" value="Genomic_DNA"/>
</dbReference>
<protein>
    <submittedName>
        <fullName evidence="2">Uncharacterized protein</fullName>
    </submittedName>
</protein>
<gene>
    <name evidence="2" type="ORF">NtB2_01299</name>
</gene>
<evidence type="ECO:0000256" key="1">
    <source>
        <dbReference type="SAM" id="Phobius"/>
    </source>
</evidence>
<keyword evidence="1" id="KW-1133">Transmembrane helix</keyword>
<keyword evidence="3" id="KW-1185">Reference proteome</keyword>
<evidence type="ECO:0000313" key="3">
    <source>
        <dbReference type="Proteomes" id="UP000245021"/>
    </source>
</evidence>
<evidence type="ECO:0000313" key="2">
    <source>
        <dbReference type="EMBL" id="GBG97161.1"/>
    </source>
</evidence>
<feature type="transmembrane region" description="Helical" evidence="1">
    <location>
        <begin position="103"/>
        <end position="123"/>
    </location>
</feature>
<keyword evidence="1" id="KW-0472">Membrane</keyword>
<name>A0A2R5HKM9_9LACT</name>
<organism evidence="2 3">
    <name type="scientific">Lactococcus termiticola</name>
    <dbReference type="NCBI Taxonomy" id="2169526"/>
    <lineage>
        <taxon>Bacteria</taxon>
        <taxon>Bacillati</taxon>
        <taxon>Bacillota</taxon>
        <taxon>Bacilli</taxon>
        <taxon>Lactobacillales</taxon>
        <taxon>Streptococcaceae</taxon>
        <taxon>Lactococcus</taxon>
    </lineage>
</organism>
<keyword evidence="1" id="KW-0812">Transmembrane</keyword>